<organism evidence="6 7">
    <name type="scientific">Gracilibacillus boraciitolerans JCM 21714</name>
    <dbReference type="NCBI Taxonomy" id="1298598"/>
    <lineage>
        <taxon>Bacteria</taxon>
        <taxon>Bacillati</taxon>
        <taxon>Bacillota</taxon>
        <taxon>Bacilli</taxon>
        <taxon>Bacillales</taxon>
        <taxon>Bacillaceae</taxon>
        <taxon>Gracilibacillus</taxon>
    </lineage>
</organism>
<dbReference type="EMBL" id="BAVS01000010">
    <property type="protein sequence ID" value="GAE93160.1"/>
    <property type="molecule type" value="Genomic_DNA"/>
</dbReference>
<dbReference type="Pfam" id="PF07992">
    <property type="entry name" value="Pyr_redox_2"/>
    <property type="match status" value="1"/>
</dbReference>
<dbReference type="InterPro" id="IPR036188">
    <property type="entry name" value="FAD/NAD-bd_sf"/>
</dbReference>
<evidence type="ECO:0000256" key="3">
    <source>
        <dbReference type="ARBA" id="ARBA00022630"/>
    </source>
</evidence>
<dbReference type="PRINTS" id="PR00368">
    <property type="entry name" value="FADPNR"/>
</dbReference>
<dbReference type="PRINTS" id="PR00469">
    <property type="entry name" value="PNDRDTASEII"/>
</dbReference>
<dbReference type="Gene3D" id="3.50.50.60">
    <property type="entry name" value="FAD/NAD(P)-binding domain"/>
    <property type="match status" value="2"/>
</dbReference>
<keyword evidence="7" id="KW-1185">Reference proteome</keyword>
<protein>
    <submittedName>
        <fullName evidence="6">Thioredoxin reductase</fullName>
    </submittedName>
</protein>
<dbReference type="eggNOG" id="COG0492">
    <property type="taxonomic scope" value="Bacteria"/>
</dbReference>
<comment type="subunit">
    <text evidence="2">Homodimer.</text>
</comment>
<comment type="caution">
    <text evidence="6">The sequence shown here is derived from an EMBL/GenBank/DDBJ whole genome shotgun (WGS) entry which is preliminary data.</text>
</comment>
<dbReference type="InterPro" id="IPR023753">
    <property type="entry name" value="FAD/NAD-binding_dom"/>
</dbReference>
<dbReference type="InterPro" id="IPR050097">
    <property type="entry name" value="Ferredoxin-NADP_redctase_2"/>
</dbReference>
<dbReference type="Proteomes" id="UP000019102">
    <property type="component" value="Unassembled WGS sequence"/>
</dbReference>
<accession>W4VIC2</accession>
<name>W4VIC2_9BACI</name>
<evidence type="ECO:0000313" key="6">
    <source>
        <dbReference type="EMBL" id="GAE93160.1"/>
    </source>
</evidence>
<proteinExistence type="predicted"/>
<dbReference type="GO" id="GO:0016491">
    <property type="term" value="F:oxidoreductase activity"/>
    <property type="evidence" value="ECO:0007669"/>
    <property type="project" value="UniProtKB-KW"/>
</dbReference>
<dbReference type="STRING" id="1298598.JCM21714_2212"/>
<evidence type="ECO:0000313" key="7">
    <source>
        <dbReference type="Proteomes" id="UP000019102"/>
    </source>
</evidence>
<dbReference type="AlphaFoldDB" id="W4VIC2"/>
<feature type="domain" description="FAD/NAD(P)-binding" evidence="5">
    <location>
        <begin position="1"/>
        <end position="138"/>
    </location>
</feature>
<evidence type="ECO:0000259" key="5">
    <source>
        <dbReference type="Pfam" id="PF07992"/>
    </source>
</evidence>
<sequence>MEEANYLSKFASEVEIIHRRNDLRASKIMQDRARENDKISWNLNKTPLKIVSKDNKVHGIMVKNNETDQEQLVETDGIFLAIGHNPNTEFLKGQIKTDETGYIQVTPGTTETNIPGVYACGDVQDNRYRQAITAAGTGCMAALDVERYLEGSAIQDWSITL</sequence>
<dbReference type="SUPFAM" id="SSF51905">
    <property type="entry name" value="FAD/NAD(P)-binding domain"/>
    <property type="match status" value="1"/>
</dbReference>
<evidence type="ECO:0000256" key="2">
    <source>
        <dbReference type="ARBA" id="ARBA00011738"/>
    </source>
</evidence>
<gene>
    <name evidence="6" type="ORF">JCM21714_2212</name>
</gene>
<keyword evidence="4" id="KW-0560">Oxidoreductase</keyword>
<comment type="cofactor">
    <cofactor evidence="1">
        <name>FAD</name>
        <dbReference type="ChEBI" id="CHEBI:57692"/>
    </cofactor>
</comment>
<evidence type="ECO:0000256" key="1">
    <source>
        <dbReference type="ARBA" id="ARBA00001974"/>
    </source>
</evidence>
<keyword evidence="3" id="KW-0285">Flavoprotein</keyword>
<evidence type="ECO:0000256" key="4">
    <source>
        <dbReference type="ARBA" id="ARBA00023002"/>
    </source>
</evidence>
<reference evidence="6 7" key="1">
    <citation type="journal article" date="2014" name="Genome Announc.">
        <title>Draft Genome Sequence of the Boron-Tolerant and Moderately Halotolerant Bacterium Gracilibacillus boraciitolerans JCM 21714T.</title>
        <authorList>
            <person name="Ahmed I."/>
            <person name="Oshima K."/>
            <person name="Suda W."/>
            <person name="Kitamura K."/>
            <person name="Iida T."/>
            <person name="Ohmori Y."/>
            <person name="Fujiwara T."/>
            <person name="Hattori M."/>
            <person name="Ohkuma M."/>
        </authorList>
    </citation>
    <scope>NUCLEOTIDE SEQUENCE [LARGE SCALE GENOMIC DNA]</scope>
    <source>
        <strain evidence="6 7">JCM 21714</strain>
    </source>
</reference>
<dbReference type="PANTHER" id="PTHR48105">
    <property type="entry name" value="THIOREDOXIN REDUCTASE 1-RELATED-RELATED"/>
    <property type="match status" value="1"/>
</dbReference>